<dbReference type="AlphaFoldDB" id="A0A495R3N3"/>
<feature type="transmembrane region" description="Helical" evidence="9">
    <location>
        <begin position="229"/>
        <end position="255"/>
    </location>
</feature>
<evidence type="ECO:0000256" key="2">
    <source>
        <dbReference type="ARBA" id="ARBA00022448"/>
    </source>
</evidence>
<feature type="transmembrane region" description="Helical" evidence="9">
    <location>
        <begin position="267"/>
        <end position="288"/>
    </location>
</feature>
<name>A0A495R3N3_9EURY</name>
<keyword evidence="2" id="KW-0813">Transport</keyword>
<dbReference type="Pfam" id="PF02653">
    <property type="entry name" value="BPD_transp_2"/>
    <property type="match status" value="1"/>
</dbReference>
<reference evidence="10 11" key="1">
    <citation type="submission" date="2018-10" db="EMBL/GenBank/DDBJ databases">
        <title>Genomic Encyclopedia of Archaeal and Bacterial Type Strains, Phase II (KMG-II): from individual species to whole genera.</title>
        <authorList>
            <person name="Goeker M."/>
        </authorList>
    </citation>
    <scope>NUCLEOTIDE SEQUENCE [LARGE SCALE GENOMIC DNA]</scope>
    <source>
        <strain evidence="10 11">DSM 11927</strain>
    </source>
</reference>
<dbReference type="PANTHER" id="PTHR11795">
    <property type="entry name" value="BRANCHED-CHAIN AMINO ACID TRANSPORT SYSTEM PERMEASE PROTEIN LIVH"/>
    <property type="match status" value="1"/>
</dbReference>
<keyword evidence="7 9" id="KW-0472">Membrane</keyword>
<keyword evidence="6 9" id="KW-1133">Transmembrane helix</keyword>
<dbReference type="PANTHER" id="PTHR11795:SF450">
    <property type="entry name" value="ABC TRANSPORTER PERMEASE PROTEIN"/>
    <property type="match status" value="1"/>
</dbReference>
<keyword evidence="11" id="KW-1185">Reference proteome</keyword>
<evidence type="ECO:0000256" key="4">
    <source>
        <dbReference type="ARBA" id="ARBA00022692"/>
    </source>
</evidence>
<comment type="subcellular location">
    <subcellularLocation>
        <location evidence="1">Cell membrane</location>
        <topology evidence="1">Multi-pass membrane protein</topology>
    </subcellularLocation>
</comment>
<feature type="transmembrane region" description="Helical" evidence="9">
    <location>
        <begin position="69"/>
        <end position="90"/>
    </location>
</feature>
<keyword evidence="5" id="KW-0029">Amino-acid transport</keyword>
<feature type="transmembrane region" description="Helical" evidence="9">
    <location>
        <begin position="97"/>
        <end position="122"/>
    </location>
</feature>
<evidence type="ECO:0000256" key="1">
    <source>
        <dbReference type="ARBA" id="ARBA00004651"/>
    </source>
</evidence>
<organism evidence="10 11">
    <name type="scientific">Haloarcula quadrata</name>
    <dbReference type="NCBI Taxonomy" id="182779"/>
    <lineage>
        <taxon>Archaea</taxon>
        <taxon>Methanobacteriati</taxon>
        <taxon>Methanobacteriota</taxon>
        <taxon>Stenosarchaea group</taxon>
        <taxon>Halobacteria</taxon>
        <taxon>Halobacteriales</taxon>
        <taxon>Haloarculaceae</taxon>
        <taxon>Haloarcula</taxon>
    </lineage>
</organism>
<feature type="transmembrane region" description="Helical" evidence="9">
    <location>
        <begin position="43"/>
        <end position="63"/>
    </location>
</feature>
<evidence type="ECO:0000313" key="11">
    <source>
        <dbReference type="Proteomes" id="UP000268233"/>
    </source>
</evidence>
<dbReference type="Proteomes" id="UP000268233">
    <property type="component" value="Unassembled WGS sequence"/>
</dbReference>
<dbReference type="GO" id="GO:0022857">
    <property type="term" value="F:transmembrane transporter activity"/>
    <property type="evidence" value="ECO:0007669"/>
    <property type="project" value="InterPro"/>
</dbReference>
<evidence type="ECO:0000256" key="5">
    <source>
        <dbReference type="ARBA" id="ARBA00022970"/>
    </source>
</evidence>
<gene>
    <name evidence="10" type="ORF">BDK61_1124</name>
</gene>
<evidence type="ECO:0000313" key="10">
    <source>
        <dbReference type="EMBL" id="RKS81829.1"/>
    </source>
</evidence>
<dbReference type="InterPro" id="IPR001851">
    <property type="entry name" value="ABC_transp_permease"/>
</dbReference>
<accession>A0A495R3N3</accession>
<dbReference type="EMBL" id="RBWW01000001">
    <property type="protein sequence ID" value="RKS81829.1"/>
    <property type="molecule type" value="Genomic_DNA"/>
</dbReference>
<feature type="transmembrane region" description="Helical" evidence="9">
    <location>
        <begin position="198"/>
        <end position="217"/>
    </location>
</feature>
<dbReference type="CDD" id="cd06582">
    <property type="entry name" value="TM_PBP1_LivH_like"/>
    <property type="match status" value="1"/>
</dbReference>
<comment type="similarity">
    <text evidence="8">Belongs to the binding-protein-dependent transport system permease family. LivHM subfamily.</text>
</comment>
<dbReference type="GO" id="GO:0006865">
    <property type="term" value="P:amino acid transport"/>
    <property type="evidence" value="ECO:0007669"/>
    <property type="project" value="UniProtKB-KW"/>
</dbReference>
<evidence type="ECO:0000256" key="3">
    <source>
        <dbReference type="ARBA" id="ARBA00022475"/>
    </source>
</evidence>
<dbReference type="InterPro" id="IPR052157">
    <property type="entry name" value="BCAA_transport_permease"/>
</dbReference>
<evidence type="ECO:0000256" key="7">
    <source>
        <dbReference type="ARBA" id="ARBA00023136"/>
    </source>
</evidence>
<feature type="transmembrane region" description="Helical" evidence="9">
    <location>
        <begin position="12"/>
        <end position="36"/>
    </location>
</feature>
<evidence type="ECO:0000256" key="9">
    <source>
        <dbReference type="SAM" id="Phobius"/>
    </source>
</evidence>
<dbReference type="RefSeq" id="WP_121302511.1">
    <property type="nucleotide sequence ID" value="NZ_RBWW01000001.1"/>
</dbReference>
<evidence type="ECO:0000256" key="6">
    <source>
        <dbReference type="ARBA" id="ARBA00022989"/>
    </source>
</evidence>
<proteinExistence type="inferred from homology"/>
<evidence type="ECO:0000256" key="8">
    <source>
        <dbReference type="ARBA" id="ARBA00037998"/>
    </source>
</evidence>
<comment type="caution">
    <text evidence="10">The sequence shown here is derived from an EMBL/GenBank/DDBJ whole genome shotgun (WGS) entry which is preliminary data.</text>
</comment>
<keyword evidence="3" id="KW-1003">Cell membrane</keyword>
<sequence>MLGDIASVIVDGALISAVYALIAIGFTMVFGVGGVLNLAHGALIMAGAYTYLSLVSDSILASVTLHPIVAFPLTIVIVGLISYGLYVVLVRTIEENVVITFLATIVVAIAFTELVTLVFHAQPYQYSVVPGVLQVQALGTRILYVELAAFVVSWVAMGLLWYYVTKTDSGRSIRATSMSERGAMLTGVDVSGVRARTWLVAGGLAGIAGVFLGGIGAAEPTMWLEPLALAFIIVVVGGIGSIKGSVAAAYIVGYLQTATGQFLGQSVRGIMSLVVLVVVLLVLPQGLYGTEFVHE</sequence>
<keyword evidence="4 9" id="KW-0812">Transmembrane</keyword>
<protein>
    <submittedName>
        <fullName evidence="10">Amino acid/amide ABC transporter membrane protein 1 (HAAT family)</fullName>
    </submittedName>
</protein>
<dbReference type="GO" id="GO:0005886">
    <property type="term" value="C:plasma membrane"/>
    <property type="evidence" value="ECO:0007669"/>
    <property type="project" value="UniProtKB-SubCell"/>
</dbReference>
<dbReference type="GeneID" id="99239461"/>
<feature type="transmembrane region" description="Helical" evidence="9">
    <location>
        <begin position="142"/>
        <end position="164"/>
    </location>
</feature>